<sequence>MAVLATRWNADIVELLVDGALRAARDEGIEDPRVHYVDGALELPLAAARLAGTADAVVALGAVIEGETPHFEHVCRFAVDGLGRVGLDTDTAIGNGVLTCHTREQALARSGGEGASEDKGYEAARAAIDLAGLRP</sequence>
<name>A0A399J9J1_9MICC</name>
<comment type="catalytic activity">
    <reaction evidence="6 7">
        <text>(2S)-2-hydroxy-3-oxobutyl phosphate + 5-amino-6-(D-ribitylamino)uracil = 6,7-dimethyl-8-(1-D-ribityl)lumazine + phosphate + 2 H2O + H(+)</text>
        <dbReference type="Rhea" id="RHEA:26152"/>
        <dbReference type="ChEBI" id="CHEBI:15377"/>
        <dbReference type="ChEBI" id="CHEBI:15378"/>
        <dbReference type="ChEBI" id="CHEBI:15934"/>
        <dbReference type="ChEBI" id="CHEBI:43474"/>
        <dbReference type="ChEBI" id="CHEBI:58201"/>
        <dbReference type="ChEBI" id="CHEBI:58830"/>
        <dbReference type="EC" id="2.5.1.78"/>
    </reaction>
</comment>
<dbReference type="SUPFAM" id="SSF52121">
    <property type="entry name" value="Lumazine synthase"/>
    <property type="match status" value="1"/>
</dbReference>
<dbReference type="CDD" id="cd09209">
    <property type="entry name" value="Lumazine_synthase-I"/>
    <property type="match status" value="1"/>
</dbReference>
<dbReference type="GO" id="GO:0009231">
    <property type="term" value="P:riboflavin biosynthetic process"/>
    <property type="evidence" value="ECO:0007669"/>
    <property type="project" value="UniProtKB-UniRule"/>
</dbReference>
<feature type="binding site" evidence="7">
    <location>
        <begin position="62"/>
        <end position="64"/>
    </location>
    <ligand>
        <name>5-amino-6-(D-ribitylamino)uracil</name>
        <dbReference type="ChEBI" id="CHEBI:15934"/>
    </ligand>
</feature>
<comment type="function">
    <text evidence="7">Catalyzes the formation of 6,7-dimethyl-8-ribityllumazine by condensation of 5-amino-6-(D-ribitylamino)uracil with 3,4-dihydroxy-2-butanone 4-phosphate. This is the penultimate step in the biosynthesis of riboflavin.</text>
</comment>
<evidence type="ECO:0000313" key="9">
    <source>
        <dbReference type="Proteomes" id="UP000265419"/>
    </source>
</evidence>
<protein>
    <recommendedName>
        <fullName evidence="3 7">6,7-dimethyl-8-ribityllumazine synthase</fullName>
        <shortName evidence="7">DMRL synthase</shortName>
        <shortName evidence="7">LS</shortName>
        <shortName evidence="7">Lumazine synthase</shortName>
        <ecNumber evidence="3 7">2.5.1.78</ecNumber>
    </recommendedName>
</protein>
<keyword evidence="5 7" id="KW-0808">Transferase</keyword>
<evidence type="ECO:0000256" key="7">
    <source>
        <dbReference type="HAMAP-Rule" id="MF_00178"/>
    </source>
</evidence>
<evidence type="ECO:0000256" key="1">
    <source>
        <dbReference type="ARBA" id="ARBA00004917"/>
    </source>
</evidence>
<evidence type="ECO:0000256" key="3">
    <source>
        <dbReference type="ARBA" id="ARBA00012664"/>
    </source>
</evidence>
<keyword evidence="9" id="KW-1185">Reference proteome</keyword>
<dbReference type="EMBL" id="QQXK01000022">
    <property type="protein sequence ID" value="RII41740.1"/>
    <property type="molecule type" value="Genomic_DNA"/>
</dbReference>
<evidence type="ECO:0000256" key="4">
    <source>
        <dbReference type="ARBA" id="ARBA00022619"/>
    </source>
</evidence>
<dbReference type="GO" id="GO:0005829">
    <property type="term" value="C:cytosol"/>
    <property type="evidence" value="ECO:0007669"/>
    <property type="project" value="TreeGrafter"/>
</dbReference>
<dbReference type="HAMAP" id="MF_00178">
    <property type="entry name" value="Lumazine_synth"/>
    <property type="match status" value="1"/>
</dbReference>
<dbReference type="Gene3D" id="3.40.50.960">
    <property type="entry name" value="Lumazine/riboflavin synthase"/>
    <property type="match status" value="1"/>
</dbReference>
<dbReference type="AlphaFoldDB" id="A0A399J9J1"/>
<gene>
    <name evidence="7" type="primary">ribH</name>
    <name evidence="8" type="ORF">DWB68_11065</name>
</gene>
<feature type="binding site" evidence="7">
    <location>
        <position position="8"/>
    </location>
    <ligand>
        <name>5-amino-6-(D-ribitylamino)uracil</name>
        <dbReference type="ChEBI" id="CHEBI:15934"/>
    </ligand>
</feature>
<dbReference type="PANTHER" id="PTHR21058:SF0">
    <property type="entry name" value="6,7-DIMETHYL-8-RIBITYLLUMAZINE SYNTHASE"/>
    <property type="match status" value="1"/>
</dbReference>
<dbReference type="GO" id="GO:0000906">
    <property type="term" value="F:6,7-dimethyl-8-ribityllumazine synthase activity"/>
    <property type="evidence" value="ECO:0007669"/>
    <property type="project" value="UniProtKB-UniRule"/>
</dbReference>
<feature type="binding site" evidence="7">
    <location>
        <position position="109"/>
    </location>
    <ligand>
        <name>(2S)-2-hydroxy-3-oxobutyl phosphate</name>
        <dbReference type="ChEBI" id="CHEBI:58830"/>
    </ligand>
</feature>
<reference evidence="8 9" key="1">
    <citation type="submission" date="2018-07" db="EMBL/GenBank/DDBJ databases">
        <title>Arthrobacter sp. nov., isolated from raw cow's milk with high bacterial count.</title>
        <authorList>
            <person name="Hahne J."/>
            <person name="Isele D."/>
            <person name="Lipski A."/>
        </authorList>
    </citation>
    <scope>NUCLEOTIDE SEQUENCE [LARGE SCALE GENOMIC DNA]</scope>
    <source>
        <strain evidence="8 9">JZ R-35</strain>
    </source>
</reference>
<dbReference type="InterPro" id="IPR036467">
    <property type="entry name" value="LS/RS_sf"/>
</dbReference>
<feature type="binding site" evidence="7">
    <location>
        <position position="95"/>
    </location>
    <ligand>
        <name>5-amino-6-(D-ribitylamino)uracil</name>
        <dbReference type="ChEBI" id="CHEBI:15934"/>
    </ligand>
</feature>
<dbReference type="UniPathway" id="UPA00275">
    <property type="reaction ID" value="UER00404"/>
</dbReference>
<keyword evidence="4 7" id="KW-0686">Riboflavin biosynthesis</keyword>
<dbReference type="InterPro" id="IPR034964">
    <property type="entry name" value="LS"/>
</dbReference>
<dbReference type="Proteomes" id="UP000265419">
    <property type="component" value="Unassembled WGS sequence"/>
</dbReference>
<feature type="active site" description="Proton donor" evidence="7">
    <location>
        <position position="70"/>
    </location>
</feature>
<dbReference type="InterPro" id="IPR002180">
    <property type="entry name" value="LS/RS"/>
</dbReference>
<comment type="similarity">
    <text evidence="2 7">Belongs to the DMRL synthase family.</text>
</comment>
<dbReference type="EC" id="2.5.1.78" evidence="3 7"/>
<dbReference type="GO" id="GO:0009349">
    <property type="term" value="C:riboflavin synthase complex"/>
    <property type="evidence" value="ECO:0007669"/>
    <property type="project" value="UniProtKB-UniRule"/>
</dbReference>
<dbReference type="PANTHER" id="PTHR21058">
    <property type="entry name" value="6,7-DIMETHYL-8-RIBITYLLUMAZINE SYNTHASE DMRL SYNTHASE LUMAZINE SYNTHASE"/>
    <property type="match status" value="1"/>
</dbReference>
<dbReference type="NCBIfam" id="TIGR00114">
    <property type="entry name" value="lumazine-synth"/>
    <property type="match status" value="1"/>
</dbReference>
<accession>A0A399J9J1</accession>
<feature type="binding site" evidence="7">
    <location>
        <begin position="40"/>
        <end position="42"/>
    </location>
    <ligand>
        <name>5-amino-6-(D-ribitylamino)uracil</name>
        <dbReference type="ChEBI" id="CHEBI:15934"/>
    </ligand>
</feature>
<evidence type="ECO:0000256" key="6">
    <source>
        <dbReference type="ARBA" id="ARBA00048785"/>
    </source>
</evidence>
<comment type="caution">
    <text evidence="8">The sequence shown here is derived from an EMBL/GenBank/DDBJ whole genome shotgun (WGS) entry which is preliminary data.</text>
</comment>
<comment type="pathway">
    <text evidence="1 7">Cofactor biosynthesis; riboflavin biosynthesis; riboflavin from 2-hydroxy-3-oxobutyl phosphate and 5-amino-6-(D-ribitylamino)uracil: step 1/2.</text>
</comment>
<evidence type="ECO:0000313" key="8">
    <source>
        <dbReference type="EMBL" id="RII41740.1"/>
    </source>
</evidence>
<dbReference type="Pfam" id="PF00885">
    <property type="entry name" value="DMRL_synthase"/>
    <property type="match status" value="1"/>
</dbReference>
<organism evidence="8 9">
    <name type="scientific">Galactobacter valiniphilus</name>
    <dbReference type="NCBI Taxonomy" id="2676122"/>
    <lineage>
        <taxon>Bacteria</taxon>
        <taxon>Bacillati</taxon>
        <taxon>Actinomycetota</taxon>
        <taxon>Actinomycetes</taxon>
        <taxon>Micrococcales</taxon>
        <taxon>Micrococcaceae</taxon>
        <taxon>Galactobacter</taxon>
    </lineage>
</organism>
<evidence type="ECO:0000256" key="2">
    <source>
        <dbReference type="ARBA" id="ARBA00007424"/>
    </source>
</evidence>
<feature type="binding site" evidence="7">
    <location>
        <begin position="67"/>
        <end position="68"/>
    </location>
    <ligand>
        <name>(2S)-2-hydroxy-3-oxobutyl phosphate</name>
        <dbReference type="ChEBI" id="CHEBI:58830"/>
    </ligand>
</feature>
<evidence type="ECO:0000256" key="5">
    <source>
        <dbReference type="ARBA" id="ARBA00022679"/>
    </source>
</evidence>
<proteinExistence type="inferred from homology"/>